<dbReference type="Pfam" id="PF13655">
    <property type="entry name" value="RVT_N"/>
    <property type="match status" value="1"/>
</dbReference>
<evidence type="ECO:0000313" key="5">
    <source>
        <dbReference type="EMBL" id="ATI20374.1"/>
    </source>
</evidence>
<dbReference type="SMART" id="SM00507">
    <property type="entry name" value="HNHc"/>
    <property type="match status" value="1"/>
</dbReference>
<dbReference type="InterPro" id="IPR003615">
    <property type="entry name" value="HNH_nuc"/>
</dbReference>
<dbReference type="GO" id="GO:0003676">
    <property type="term" value="F:nucleic acid binding"/>
    <property type="evidence" value="ECO:0007669"/>
    <property type="project" value="InterPro"/>
</dbReference>
<dbReference type="EMBL" id="KY575054">
    <property type="protein sequence ID" value="ATI20212.1"/>
    <property type="molecule type" value="Genomic_DNA"/>
</dbReference>
<comment type="subcellular location">
    <subcellularLocation>
        <location evidence="1">Mitochondrion</location>
    </subcellularLocation>
</comment>
<dbReference type="PANTHER" id="PTHR34047:SF8">
    <property type="entry name" value="PROTEIN YKFC"/>
    <property type="match status" value="1"/>
</dbReference>
<dbReference type="GO" id="GO:0003964">
    <property type="term" value="F:RNA-directed DNA polymerase activity"/>
    <property type="evidence" value="ECO:0007669"/>
    <property type="project" value="UniProtKB-KW"/>
</dbReference>
<dbReference type="InterPro" id="IPR051083">
    <property type="entry name" value="GrpII_Intron_Splice-Mob/Def"/>
</dbReference>
<dbReference type="Pfam" id="PF00078">
    <property type="entry name" value="RVT_1"/>
    <property type="match status" value="1"/>
</dbReference>
<dbReference type="PANTHER" id="PTHR34047">
    <property type="entry name" value="NUCLEAR INTRON MATURASE 1, MITOCHONDRIAL-RELATED"/>
    <property type="match status" value="1"/>
</dbReference>
<dbReference type="GO" id="GO:0005739">
    <property type="term" value="C:mitochondrion"/>
    <property type="evidence" value="ECO:0007669"/>
    <property type="project" value="UniProtKB-SubCell"/>
</dbReference>
<dbReference type="GO" id="GO:0008270">
    <property type="term" value="F:zinc ion binding"/>
    <property type="evidence" value="ECO:0007669"/>
    <property type="project" value="InterPro"/>
</dbReference>
<dbReference type="InterPro" id="IPR013597">
    <property type="entry name" value="Mat_intron_G2"/>
</dbReference>
<dbReference type="InterPro" id="IPR002711">
    <property type="entry name" value="HNH"/>
</dbReference>
<dbReference type="Gene3D" id="1.10.30.50">
    <property type="match status" value="1"/>
</dbReference>
<dbReference type="GO" id="GO:0004519">
    <property type="term" value="F:endonuclease activity"/>
    <property type="evidence" value="ECO:0007669"/>
    <property type="project" value="InterPro"/>
</dbReference>
<dbReference type="InterPro" id="IPR043502">
    <property type="entry name" value="DNA/RNA_pol_sf"/>
</dbReference>
<geneLocation type="mitochondrion" evidence="4"/>
<protein>
    <submittedName>
        <fullName evidence="4">Group II intron reverse transcriptase/maturase</fullName>
    </submittedName>
</protein>
<dbReference type="CDD" id="cd00085">
    <property type="entry name" value="HNHc"/>
    <property type="match status" value="1"/>
</dbReference>
<reference evidence="4" key="1">
    <citation type="submission" date="2017-02" db="EMBL/GenBank/DDBJ databases">
        <title>Fungal Comparative Genomics of Melanconis species and Ophiognomonia clavigignenti-juglandacearum at Different Phylogenetic Distances.</title>
        <authorList>
            <person name="Demers J.E."/>
            <person name="Castlebury L.A."/>
        </authorList>
    </citation>
    <scope>NUCLEOTIDE SEQUENCE</scope>
    <source>
        <strain evidence="4">AR4414</strain>
        <strain evidence="5">MAFF410216</strain>
    </source>
</reference>
<dbReference type="CDD" id="cd01651">
    <property type="entry name" value="RT_G2_intron"/>
    <property type="match status" value="1"/>
</dbReference>
<name>A0A291LI62_9PEZI</name>
<dbReference type="InterPro" id="IPR025960">
    <property type="entry name" value="RVT_N"/>
</dbReference>
<organism evidence="4">
    <name type="scientific">Juglanconis oblonga</name>
    <dbReference type="NCBI Taxonomy" id="1940568"/>
    <lineage>
        <taxon>Eukaryota</taxon>
        <taxon>Fungi</taxon>
        <taxon>Dikarya</taxon>
        <taxon>Ascomycota</taxon>
        <taxon>Pezizomycotina</taxon>
        <taxon>Sordariomycetes</taxon>
        <taxon>Sordariomycetidae</taxon>
        <taxon>Diaporthales</taxon>
        <taxon>Juglanconidaceae</taxon>
        <taxon>Juglanconis</taxon>
    </lineage>
</organism>
<keyword evidence="4" id="KW-0548">Nucleotidyltransferase</keyword>
<proteinExistence type="predicted"/>
<keyword evidence="4" id="KW-0808">Transferase</keyword>
<sequence length="878" mass="101194">MRRGGMIRLDWEFSEGAQKRSGVYVGAVSNEGRFRVTLDSLIYSNVNYCGYSWAYRIQVCESWTWVNHYYKRGLLATGDRHSIPVGNTTSNLNDVERSGALCFLIPLQMARLTYMTESLANRPTDKDESSLKAGTSENSYGQFHDYSGCLTRQIVTDLINSKLQESEFASRDGGKIVEKANAESNVSDTVGHEFPNALRTLKSGQNSTLLSMTYNQCDLSTGKRYARDRYYSTYRKDVSQTKWETNWKTIELKVRKEQLKIVELATEIGDTRDGRVLKLQRSLTLKLEFRRLAVQKVLSNKGSKTSGVDQILITNDEQKWEIVEWMRDVIHNPTSYQASPVKRVYIPKPNGKKRPLGIPTIRDRCLQALINFVVEPLVEMKSDRHSYGFRKYRSAKMAIGALRVNLRSAGEFYDKYALDADIKGFFDNISHEWLMENTPLETTLLPILKQWLKAGHIYKGEWSDATESGTPQGGIISPTLANLTLNGLEESVEKSIERIYNVKKRGIYLGKLNHQRGKVTYGWLSTNLFVVRFADDVVILARSRRMIEEAIKPAVDEFLKERGLWLSEEKTKIISIREGDKLDFLGYTLRYLKEVRPKSKLFHDRQNKEAIVCYPQKAKVQGIINKVRNIIENSYNITAYSLISKLNPIIRGWCQYFNLGQSYLFRNKLNYYLYKLIQKWARRKHPRWGRRKIAKTYFLDAKRDKRRLIETISEKTGNTNRWIFTGKTKNESIYRESKGGKRIELVNPTQVTATLSAKLNRIPKGLELVHAYHPSYVELIEFATKISITSLKMNQTTRLKLFIKQKGKCYMCGETLLDDDGEFRYDGSTNIHHIEPRAEGGTRSKTKNLALVHTNCHIHHHQMNKVTRSEKEAQAIDT</sequence>
<keyword evidence="4" id="KW-0695">RNA-directed DNA polymerase</keyword>
<gene>
    <name evidence="4" type="primary">orf878</name>
</gene>
<dbReference type="InterPro" id="IPR030931">
    <property type="entry name" value="Group_II_RT_mat"/>
</dbReference>
<evidence type="ECO:0000259" key="3">
    <source>
        <dbReference type="PROSITE" id="PS50878"/>
    </source>
</evidence>
<dbReference type="SUPFAM" id="SSF56672">
    <property type="entry name" value="DNA/RNA polymerases"/>
    <property type="match status" value="1"/>
</dbReference>
<dbReference type="PROSITE" id="PS50878">
    <property type="entry name" value="RT_POL"/>
    <property type="match status" value="1"/>
</dbReference>
<evidence type="ECO:0000256" key="1">
    <source>
        <dbReference type="ARBA" id="ARBA00004173"/>
    </source>
</evidence>
<dbReference type="Pfam" id="PF01844">
    <property type="entry name" value="HNH"/>
    <property type="match status" value="1"/>
</dbReference>
<accession>A0A291LI62</accession>
<dbReference type="NCBIfam" id="TIGR04416">
    <property type="entry name" value="group_II_RT_mat"/>
    <property type="match status" value="1"/>
</dbReference>
<dbReference type="InterPro" id="IPR000477">
    <property type="entry name" value="RT_dom"/>
</dbReference>
<evidence type="ECO:0000256" key="2">
    <source>
        <dbReference type="ARBA" id="ARBA00023128"/>
    </source>
</evidence>
<keyword evidence="2 4" id="KW-0496">Mitochondrion</keyword>
<dbReference type="Pfam" id="PF08388">
    <property type="entry name" value="GIIM"/>
    <property type="match status" value="1"/>
</dbReference>
<dbReference type="EMBL" id="KY575056">
    <property type="protein sequence ID" value="ATI20374.1"/>
    <property type="molecule type" value="Genomic_DNA"/>
</dbReference>
<feature type="domain" description="Reverse transcriptase" evidence="3">
    <location>
        <begin position="327"/>
        <end position="589"/>
    </location>
</feature>
<dbReference type="AlphaFoldDB" id="A0A291LI62"/>
<evidence type="ECO:0000313" key="4">
    <source>
        <dbReference type="EMBL" id="ATI20212.1"/>
    </source>
</evidence>